<protein>
    <submittedName>
        <fullName evidence="4">Por secretion system C-terminal sorting domain-containing protein</fullName>
    </submittedName>
</protein>
<dbReference type="Pfam" id="PF00775">
    <property type="entry name" value="Dioxygenase_C"/>
    <property type="match status" value="1"/>
</dbReference>
<reference evidence="4 5" key="1">
    <citation type="submission" date="2016-10" db="EMBL/GenBank/DDBJ databases">
        <authorList>
            <person name="de Groot N.N."/>
        </authorList>
    </citation>
    <scope>NUCLEOTIDE SEQUENCE [LARGE SCALE GENOMIC DNA]</scope>
    <source>
        <strain evidence="4 5">CGMCC 1.10076</strain>
    </source>
</reference>
<dbReference type="PANTHER" id="PTHR34315">
    <property type="match status" value="1"/>
</dbReference>
<dbReference type="EMBL" id="FNEZ01000005">
    <property type="protein sequence ID" value="SDK29411.1"/>
    <property type="molecule type" value="Genomic_DNA"/>
</dbReference>
<dbReference type="InterPro" id="IPR000627">
    <property type="entry name" value="Intradiol_dOase_C"/>
</dbReference>
<dbReference type="GO" id="GO:0005506">
    <property type="term" value="F:iron ion binding"/>
    <property type="evidence" value="ECO:0007669"/>
    <property type="project" value="InterPro"/>
</dbReference>
<accession>A0A1G9AQ92</accession>
<dbReference type="AlphaFoldDB" id="A0A1G9AQ92"/>
<proteinExistence type="predicted"/>
<dbReference type="STRING" id="1128970.SAMN04487935_3002"/>
<dbReference type="NCBIfam" id="TIGR04183">
    <property type="entry name" value="Por_Secre_tail"/>
    <property type="match status" value="1"/>
</dbReference>
<evidence type="ECO:0000259" key="3">
    <source>
        <dbReference type="Pfam" id="PF18962"/>
    </source>
</evidence>
<evidence type="ECO:0000256" key="1">
    <source>
        <dbReference type="ARBA" id="ARBA00022729"/>
    </source>
</evidence>
<dbReference type="SUPFAM" id="SSF49482">
    <property type="entry name" value="Aromatic compound dioxygenase"/>
    <property type="match status" value="1"/>
</dbReference>
<organism evidence="4 5">
    <name type="scientific">Flavobacterium noncentrifugens</name>
    <dbReference type="NCBI Taxonomy" id="1128970"/>
    <lineage>
        <taxon>Bacteria</taxon>
        <taxon>Pseudomonadati</taxon>
        <taxon>Bacteroidota</taxon>
        <taxon>Flavobacteriia</taxon>
        <taxon>Flavobacteriales</taxon>
        <taxon>Flavobacteriaceae</taxon>
        <taxon>Flavobacterium</taxon>
    </lineage>
</organism>
<keyword evidence="1" id="KW-0732">Signal</keyword>
<evidence type="ECO:0000313" key="4">
    <source>
        <dbReference type="EMBL" id="SDK29411.1"/>
    </source>
</evidence>
<dbReference type="PANTHER" id="PTHR34315:SF1">
    <property type="entry name" value="INTRADIOL RING-CLEAVAGE DIOXYGENASES DOMAIN-CONTAINING PROTEIN-RELATED"/>
    <property type="match status" value="1"/>
</dbReference>
<dbReference type="InterPro" id="IPR015889">
    <property type="entry name" value="Intradiol_dOase_core"/>
</dbReference>
<gene>
    <name evidence="4" type="ORF">SAMN04487935_3002</name>
</gene>
<dbReference type="Proteomes" id="UP000199580">
    <property type="component" value="Unassembled WGS sequence"/>
</dbReference>
<evidence type="ECO:0000313" key="5">
    <source>
        <dbReference type="Proteomes" id="UP000199580"/>
    </source>
</evidence>
<feature type="domain" description="Intradiol ring-cleavage dioxygenases" evidence="2">
    <location>
        <begin position="87"/>
        <end position="185"/>
    </location>
</feature>
<evidence type="ECO:0000259" key="2">
    <source>
        <dbReference type="Pfam" id="PF00775"/>
    </source>
</evidence>
<dbReference type="GO" id="GO:0016702">
    <property type="term" value="F:oxidoreductase activity, acting on single donors with incorporation of molecular oxygen, incorporation of two atoms of oxygen"/>
    <property type="evidence" value="ECO:0007669"/>
    <property type="project" value="InterPro"/>
</dbReference>
<dbReference type="RefSeq" id="WP_091397293.1">
    <property type="nucleotide sequence ID" value="NZ_BKAI01000007.1"/>
</dbReference>
<dbReference type="InterPro" id="IPR026444">
    <property type="entry name" value="Secre_tail"/>
</dbReference>
<keyword evidence="5" id="KW-1185">Reference proteome</keyword>
<dbReference type="Gene3D" id="2.60.130.10">
    <property type="entry name" value="Aromatic compound dioxygenase"/>
    <property type="match status" value="1"/>
</dbReference>
<sequence>MERKDFIKNGLGFLGMAVAAPTLLRKHLPASNATENTAACGNTNSETAGPFPTHTPSSLISSNIISDRPGIPFAINLTINNTNAGCAAYEGAIVDIWHCDKDGNYSEYGGTGIQPTNYTTVHFLRGRQTANTNGLVRFTSIFPGWYTGRATHIHVHVYNAAGTSLLVTQIAFPEGTNSAVNLVNASTANGYTKGMTGYTYNASDNVFSDGVTNELSSISGSVADGFTLNHTIFAAGPTLAINDATAVLSQLGQNYPNPFHDKTTIPLQLLLASKVTLQIYDLNGRIIGKPIENRFSSGNQSIVLEKSALNLSSGYYIYKVKVENADGIFEQNKKMLVD</sequence>
<dbReference type="OrthoDB" id="9800887at2"/>
<feature type="domain" description="Secretion system C-terminal sorting" evidence="3">
    <location>
        <begin position="255"/>
        <end position="325"/>
    </location>
</feature>
<name>A0A1G9AQ92_9FLAO</name>
<dbReference type="Pfam" id="PF18962">
    <property type="entry name" value="Por_Secre_tail"/>
    <property type="match status" value="1"/>
</dbReference>